<reference evidence="4 5" key="1">
    <citation type="submission" date="2018-03" db="EMBL/GenBank/DDBJ databases">
        <title>Genomic Encyclopedia of Archaeal and Bacterial Type Strains, Phase II (KMG-II): from individual species to whole genera.</title>
        <authorList>
            <person name="Goeker M."/>
        </authorList>
    </citation>
    <scope>NUCLEOTIDE SEQUENCE [LARGE SCALE GENOMIC DNA]</scope>
    <source>
        <strain evidence="4 5">DSM 100212</strain>
    </source>
</reference>
<dbReference type="SUPFAM" id="SSF55729">
    <property type="entry name" value="Acyl-CoA N-acyltransferases (Nat)"/>
    <property type="match status" value="1"/>
</dbReference>
<gene>
    <name evidence="4" type="ORF">CLV74_105118</name>
</gene>
<dbReference type="PROSITE" id="PS51186">
    <property type="entry name" value="GNAT"/>
    <property type="match status" value="1"/>
</dbReference>
<dbReference type="Pfam" id="PF00583">
    <property type="entry name" value="Acetyltransf_1"/>
    <property type="match status" value="1"/>
</dbReference>
<evidence type="ECO:0000313" key="5">
    <source>
        <dbReference type="Proteomes" id="UP000238392"/>
    </source>
</evidence>
<evidence type="ECO:0000256" key="2">
    <source>
        <dbReference type="ARBA" id="ARBA00023315"/>
    </source>
</evidence>
<sequence length="148" mass="16377">MPITLATTDQSSEIRACAEAAYARYIPLMGQKPAPLLSDYDAQTAEGLIHVATKDGHVAGFIVFYPKNGAMLLENIAIHPDYAGHGIGKALIQYCEAEARAQRLPKVQLYTNSKMTENLAIYPHLGFTEIDRRTSDGFDRVFFEKSLI</sequence>
<feature type="domain" description="N-acetyltransferase" evidence="3">
    <location>
        <begin position="1"/>
        <end position="148"/>
    </location>
</feature>
<evidence type="ECO:0000259" key="3">
    <source>
        <dbReference type="PROSITE" id="PS51186"/>
    </source>
</evidence>
<proteinExistence type="predicted"/>
<dbReference type="EMBL" id="PVTQ01000005">
    <property type="protein sequence ID" value="PRY90138.1"/>
    <property type="molecule type" value="Genomic_DNA"/>
</dbReference>
<accession>A0A2T0WTX8</accession>
<evidence type="ECO:0000313" key="4">
    <source>
        <dbReference type="EMBL" id="PRY90138.1"/>
    </source>
</evidence>
<dbReference type="PANTHER" id="PTHR43877">
    <property type="entry name" value="AMINOALKYLPHOSPHONATE N-ACETYLTRANSFERASE-RELATED-RELATED"/>
    <property type="match status" value="1"/>
</dbReference>
<dbReference type="PANTHER" id="PTHR43877:SF2">
    <property type="entry name" value="AMINOALKYLPHOSPHONATE N-ACETYLTRANSFERASE-RELATED"/>
    <property type="match status" value="1"/>
</dbReference>
<dbReference type="Proteomes" id="UP000238392">
    <property type="component" value="Unassembled WGS sequence"/>
</dbReference>
<comment type="caution">
    <text evidence="4">The sequence shown here is derived from an EMBL/GenBank/DDBJ whole genome shotgun (WGS) entry which is preliminary data.</text>
</comment>
<keyword evidence="5" id="KW-1185">Reference proteome</keyword>
<name>A0A2T0WTX8_9RHOB</name>
<protein>
    <submittedName>
        <fullName evidence="4">Acetyltransferase (GNAT) family protein</fullName>
    </submittedName>
</protein>
<keyword evidence="1 4" id="KW-0808">Transferase</keyword>
<keyword evidence="2" id="KW-0012">Acyltransferase</keyword>
<dbReference type="Gene3D" id="3.40.630.30">
    <property type="match status" value="1"/>
</dbReference>
<dbReference type="AlphaFoldDB" id="A0A2T0WTX8"/>
<dbReference type="CDD" id="cd04301">
    <property type="entry name" value="NAT_SF"/>
    <property type="match status" value="1"/>
</dbReference>
<dbReference type="RefSeq" id="WP_245888499.1">
    <property type="nucleotide sequence ID" value="NZ_PVTQ01000005.1"/>
</dbReference>
<evidence type="ECO:0000256" key="1">
    <source>
        <dbReference type="ARBA" id="ARBA00022679"/>
    </source>
</evidence>
<organism evidence="4 5">
    <name type="scientific">Donghicola tyrosinivorans</name>
    <dbReference type="NCBI Taxonomy" id="1652492"/>
    <lineage>
        <taxon>Bacteria</taxon>
        <taxon>Pseudomonadati</taxon>
        <taxon>Pseudomonadota</taxon>
        <taxon>Alphaproteobacteria</taxon>
        <taxon>Rhodobacterales</taxon>
        <taxon>Roseobacteraceae</taxon>
        <taxon>Donghicola</taxon>
    </lineage>
</organism>
<dbReference type="InterPro" id="IPR016181">
    <property type="entry name" value="Acyl_CoA_acyltransferase"/>
</dbReference>
<dbReference type="GO" id="GO:0016747">
    <property type="term" value="F:acyltransferase activity, transferring groups other than amino-acyl groups"/>
    <property type="evidence" value="ECO:0007669"/>
    <property type="project" value="InterPro"/>
</dbReference>
<dbReference type="InterPro" id="IPR000182">
    <property type="entry name" value="GNAT_dom"/>
</dbReference>
<dbReference type="InterPro" id="IPR050832">
    <property type="entry name" value="Bact_Acetyltransf"/>
</dbReference>